<sequence>MKKKTVLALAAAAFIGGCGKDFPETPWSSAELELRQAVENQTDYDSRLALARLNFMHNRIDEADALLRELVKENPDDMTAKAWFAANECKIAGRTGPWLLGMEKLYLVWDCLKDLDEAVQKAPDDFTVLLVQMNTDAEVDMYGSMQRALDTRARLEKQIETKPDAYPPSARSAFFETAAHIEALRNNTEAATDYWQRIVALNADPDGVERARREIAALAAAPQNP</sequence>
<dbReference type="Gene3D" id="1.25.40.10">
    <property type="entry name" value="Tetratricopeptide repeat domain"/>
    <property type="match status" value="1"/>
</dbReference>
<evidence type="ECO:0000313" key="2">
    <source>
        <dbReference type="Proteomes" id="UP000266313"/>
    </source>
</evidence>
<proteinExistence type="predicted"/>
<gene>
    <name evidence="1" type="ORF">sS8_3188</name>
</gene>
<dbReference type="AlphaFoldDB" id="A0A250KVX2"/>
<protein>
    <recommendedName>
        <fullName evidence="3">Tetratricopeptide repeat protein</fullName>
    </recommendedName>
</protein>
<organism evidence="1 2">
    <name type="scientific">Methylocaldum marinum</name>
    <dbReference type="NCBI Taxonomy" id="1432792"/>
    <lineage>
        <taxon>Bacteria</taxon>
        <taxon>Pseudomonadati</taxon>
        <taxon>Pseudomonadota</taxon>
        <taxon>Gammaproteobacteria</taxon>
        <taxon>Methylococcales</taxon>
        <taxon>Methylococcaceae</taxon>
        <taxon>Methylocaldum</taxon>
    </lineage>
</organism>
<dbReference type="EMBL" id="AP017928">
    <property type="protein sequence ID" value="BBA35131.1"/>
    <property type="molecule type" value="Genomic_DNA"/>
</dbReference>
<dbReference type="PROSITE" id="PS51257">
    <property type="entry name" value="PROKAR_LIPOPROTEIN"/>
    <property type="match status" value="1"/>
</dbReference>
<accession>A0A250KVX2</accession>
<dbReference type="OrthoDB" id="5563745at2"/>
<reference evidence="1 2" key="1">
    <citation type="submission" date="2016-12" db="EMBL/GenBank/DDBJ databases">
        <title>Genome sequencing of Methylocaldum marinum.</title>
        <authorList>
            <person name="Takeuchi M."/>
            <person name="Kamagata Y."/>
            <person name="Hiraoka S."/>
            <person name="Oshima K."/>
            <person name="Hattori M."/>
            <person name="Iwasaki W."/>
        </authorList>
    </citation>
    <scope>NUCLEOTIDE SEQUENCE [LARGE SCALE GENOMIC DNA]</scope>
    <source>
        <strain evidence="1 2">S8</strain>
    </source>
</reference>
<dbReference type="SUPFAM" id="SSF48452">
    <property type="entry name" value="TPR-like"/>
    <property type="match status" value="1"/>
</dbReference>
<evidence type="ECO:0008006" key="3">
    <source>
        <dbReference type="Google" id="ProtNLM"/>
    </source>
</evidence>
<dbReference type="InterPro" id="IPR011990">
    <property type="entry name" value="TPR-like_helical_dom_sf"/>
</dbReference>
<dbReference type="Proteomes" id="UP000266313">
    <property type="component" value="Chromosome"/>
</dbReference>
<evidence type="ECO:0000313" key="1">
    <source>
        <dbReference type="EMBL" id="BBA35131.1"/>
    </source>
</evidence>
<dbReference type="RefSeq" id="WP_119630388.1">
    <property type="nucleotide sequence ID" value="NZ_AP017928.1"/>
</dbReference>
<keyword evidence="2" id="KW-1185">Reference proteome</keyword>
<name>A0A250KVX2_9GAMM</name>
<dbReference type="KEGG" id="mmai:sS8_3188"/>